<keyword evidence="3" id="KW-1185">Reference proteome</keyword>
<dbReference type="EMBL" id="CAXAMN010022151">
    <property type="protein sequence ID" value="CAK9066903.1"/>
    <property type="molecule type" value="Genomic_DNA"/>
</dbReference>
<evidence type="ECO:0000256" key="1">
    <source>
        <dbReference type="SAM" id="MobiDB-lite"/>
    </source>
</evidence>
<feature type="compositionally biased region" description="Basic residues" evidence="1">
    <location>
        <begin position="186"/>
        <end position="195"/>
    </location>
</feature>
<reference evidence="2 3" key="1">
    <citation type="submission" date="2024-02" db="EMBL/GenBank/DDBJ databases">
        <authorList>
            <person name="Chen Y."/>
            <person name="Shah S."/>
            <person name="Dougan E. K."/>
            <person name="Thang M."/>
            <person name="Chan C."/>
        </authorList>
    </citation>
    <scope>NUCLEOTIDE SEQUENCE [LARGE SCALE GENOMIC DNA]</scope>
</reference>
<evidence type="ECO:0000313" key="2">
    <source>
        <dbReference type="EMBL" id="CAK9066903.1"/>
    </source>
</evidence>
<gene>
    <name evidence="2" type="ORF">CCMP2556_LOCUS32876</name>
</gene>
<protein>
    <submittedName>
        <fullName evidence="2">Uncharacterized protein</fullName>
    </submittedName>
</protein>
<organism evidence="2 3">
    <name type="scientific">Durusdinium trenchii</name>
    <dbReference type="NCBI Taxonomy" id="1381693"/>
    <lineage>
        <taxon>Eukaryota</taxon>
        <taxon>Sar</taxon>
        <taxon>Alveolata</taxon>
        <taxon>Dinophyceae</taxon>
        <taxon>Suessiales</taxon>
        <taxon>Symbiodiniaceae</taxon>
        <taxon>Durusdinium</taxon>
    </lineage>
</organism>
<name>A0ABP0NU66_9DINO</name>
<comment type="caution">
    <text evidence="2">The sequence shown here is derived from an EMBL/GenBank/DDBJ whole genome shotgun (WGS) entry which is preliminary data.</text>
</comment>
<evidence type="ECO:0000313" key="3">
    <source>
        <dbReference type="Proteomes" id="UP001642484"/>
    </source>
</evidence>
<sequence length="308" mass="34396">MRQPNIKRHPLNARQQSGVKQQYVSSVKIRGIVEGVRGEAWMMAPTPNDMGERKGPFLALSFASLCESFYQAIEDEPSNPNLQLSLGRGLEARILHHKTPPSVLKFLINYHNSFHTGSSTSFIELMWLVPDVPLLEENGENTWVFDSLAKKSLVTKLFATMTGSVVTSGQQSSKRARTGDKENEKPKRKAKAKAKTKPGAEIVSLQLPEESDIKATVVSCKVGVRAKLWVDDLLNCCSHIIDHVSTLCAAAAKSNLQELKSKMIRQGLMFCFNGSIRLTTARGSKTYRKWSVLRPVLKEWAMWQLSQV</sequence>
<dbReference type="Proteomes" id="UP001642484">
    <property type="component" value="Unassembled WGS sequence"/>
</dbReference>
<accession>A0ABP0NU66</accession>
<feature type="region of interest" description="Disordered" evidence="1">
    <location>
        <begin position="168"/>
        <end position="195"/>
    </location>
</feature>
<proteinExistence type="predicted"/>